<sequence>ASMSTFEKQTEYIVRALFSDLLNEEESAYRCLEKDSGESEQCADETPGNFDPVVIASRLRSIGDQCNIDFENSSHIVAEVLKGKVMHISFSLALDLLFKFGAAVDSLSRSWSNQNPEFCYERAFLAIAVKLAMCVAKKLPAMLHRIQLVELISGNSQVRSYIESSGGWVSVQN</sequence>
<dbReference type="PANTHER" id="PTHR36466:SF1">
    <property type="entry name" value="BCL-2-LIKE PROTEIN 15"/>
    <property type="match status" value="1"/>
</dbReference>
<dbReference type="InterPro" id="IPR036834">
    <property type="entry name" value="Bcl-2-like_sf"/>
</dbReference>
<dbReference type="AlphaFoldDB" id="A0A7K4KI61"/>
<dbReference type="OrthoDB" id="9950208at2759"/>
<dbReference type="EMBL" id="VWPX01012187">
    <property type="protein sequence ID" value="NWI16047.1"/>
    <property type="molecule type" value="Genomic_DNA"/>
</dbReference>
<dbReference type="GO" id="GO:0042981">
    <property type="term" value="P:regulation of apoptotic process"/>
    <property type="evidence" value="ECO:0007669"/>
    <property type="project" value="InterPro"/>
</dbReference>
<accession>A0A7K4KI61</accession>
<reference evidence="1 2" key="1">
    <citation type="submission" date="2019-09" db="EMBL/GenBank/DDBJ databases">
        <title>Bird 10,000 Genomes (B10K) Project - Family phase.</title>
        <authorList>
            <person name="Zhang G."/>
        </authorList>
    </citation>
    <scope>NUCLEOTIDE SEQUENCE [LARGE SCALE GENOMIC DNA]</scope>
    <source>
        <strain evidence="1">B10K-MSB-42743</strain>
        <tissue evidence="1">Heart</tissue>
    </source>
</reference>
<proteinExistence type="predicted"/>
<feature type="non-terminal residue" evidence="1">
    <location>
        <position position="1"/>
    </location>
</feature>
<dbReference type="Proteomes" id="UP000545332">
    <property type="component" value="Unassembled WGS sequence"/>
</dbReference>
<gene>
    <name evidence="1" type="primary">Bcl2l15</name>
    <name evidence="1" type="ORF">CRYSOU_R07805</name>
</gene>
<evidence type="ECO:0000313" key="1">
    <source>
        <dbReference type="EMBL" id="NWI16047.1"/>
    </source>
</evidence>
<dbReference type="SUPFAM" id="SSF56854">
    <property type="entry name" value="Bcl-2 inhibitors of programmed cell death"/>
    <property type="match status" value="1"/>
</dbReference>
<evidence type="ECO:0000313" key="2">
    <source>
        <dbReference type="Proteomes" id="UP000545332"/>
    </source>
</evidence>
<organism evidence="1 2">
    <name type="scientific">Crypturellus soui</name>
    <dbReference type="NCBI Taxonomy" id="458187"/>
    <lineage>
        <taxon>Eukaryota</taxon>
        <taxon>Metazoa</taxon>
        <taxon>Chordata</taxon>
        <taxon>Craniata</taxon>
        <taxon>Vertebrata</taxon>
        <taxon>Euteleostomi</taxon>
        <taxon>Archelosauria</taxon>
        <taxon>Archosauria</taxon>
        <taxon>Dinosauria</taxon>
        <taxon>Saurischia</taxon>
        <taxon>Theropoda</taxon>
        <taxon>Coelurosauria</taxon>
        <taxon>Aves</taxon>
        <taxon>Palaeognathae</taxon>
        <taxon>Tinamiformes</taxon>
        <taxon>Tinamidae</taxon>
        <taxon>Crypturellus</taxon>
    </lineage>
</organism>
<protein>
    <submittedName>
        <fullName evidence="1">B2L15 protein</fullName>
    </submittedName>
</protein>
<feature type="non-terminal residue" evidence="1">
    <location>
        <position position="173"/>
    </location>
</feature>
<dbReference type="InterPro" id="IPR033543">
    <property type="entry name" value="BCL2L15"/>
</dbReference>
<dbReference type="PANTHER" id="PTHR36466">
    <property type="entry name" value="BCL-2-LIKE PROTEIN 15"/>
    <property type="match status" value="1"/>
</dbReference>
<keyword evidence="2" id="KW-1185">Reference proteome</keyword>
<name>A0A7K4KI61_9AVES</name>
<comment type="caution">
    <text evidence="1">The sequence shown here is derived from an EMBL/GenBank/DDBJ whole genome shotgun (WGS) entry which is preliminary data.</text>
</comment>